<dbReference type="OrthoDB" id="6188167at2"/>
<feature type="region of interest" description="Disordered" evidence="1">
    <location>
        <begin position="596"/>
        <end position="615"/>
    </location>
</feature>
<reference evidence="2 3" key="1">
    <citation type="submission" date="2019-03" db="EMBL/GenBank/DDBJ databases">
        <title>Genomic Encyclopedia of Type Strains, Phase IV (KMG-IV): sequencing the most valuable type-strain genomes for metagenomic binning, comparative biology and taxonomic classification.</title>
        <authorList>
            <person name="Goeker M."/>
        </authorList>
    </citation>
    <scope>NUCLEOTIDE SEQUENCE [LARGE SCALE GENOMIC DNA]</scope>
    <source>
        <strain evidence="2 3">DSM 28679</strain>
    </source>
</reference>
<feature type="region of interest" description="Disordered" evidence="1">
    <location>
        <begin position="653"/>
        <end position="677"/>
    </location>
</feature>
<sequence>MHNKAHVVSLAEHGATTATGQLPALLIRLRDLTGVFVKRQLQELFTAADDTLFDMADRAGSNQEQNSLFETMRELRLKQKNLQHGYLQQLGESFASLTQFRVGQPADSIATDRDSLTLVQPDELEENVAINNMISKVMNNDADLLEDLNARIGHVLAREIPLGDNPLGPASLSRLFLDILNQTGFTDIQIKLILLKLFERSVLEDLGLLYADSNQILLEAGILPALRTRGAVKKTPAASYDNSLPATPAGQAEVSFQDIQSLLRNTGTLPGITPPSTDAVPVSSGDLMRLLTHLQQHNSQNQQLSGAMVRQQIDSILQRASQQSQKTRVVGEMANDAINLVSMLFEFILDDRTLPDSLKALIGRLQIPMLKVAVLDQSFFDSASHPARRLLNELGSAALGWSGKDSRQQDKLLQKMEDIVHRLLNEFTDDPVIFADILQEFTTFYGTERRRSELVEQRVRDAEEGRARTQQARLRIKQELNQRLLGKTLPETVVQLLQDNWSQVLLLRLLRHGEEATDWQDSLQLMDDLIWSIGQHHNRADGERLKAMVPALVSQLREGFEEAALDPFATSLLLTQLEVLHIQAFQQLKYKLAQPEAGDPATGSNDTTSTPVEPVTLSPEELPELLQQAAEEMAGQEEIPVPAMVEVSQDVELPGKDETGEETEPEENLLPDDDPAFGQADQVRPGSWFELRQEDGNSIRCKLSAIIRSTGRYIFVNRHGLKVLDKNRNGLAWAFKQEQLRMLDDALLFDRALESVINNLRQMKDI</sequence>
<dbReference type="EMBL" id="SNYK01000003">
    <property type="protein sequence ID" value="TDQ38850.1"/>
    <property type="molecule type" value="Genomic_DNA"/>
</dbReference>
<feature type="compositionally biased region" description="Acidic residues" evidence="1">
    <location>
        <begin position="659"/>
        <end position="675"/>
    </location>
</feature>
<comment type="caution">
    <text evidence="2">The sequence shown here is derived from an EMBL/GenBank/DDBJ whole genome shotgun (WGS) entry which is preliminary data.</text>
</comment>
<dbReference type="Proteomes" id="UP000294575">
    <property type="component" value="Unassembled WGS sequence"/>
</dbReference>
<evidence type="ECO:0000313" key="3">
    <source>
        <dbReference type="Proteomes" id="UP000294575"/>
    </source>
</evidence>
<proteinExistence type="predicted"/>
<accession>A0A4R6TY56</accession>
<evidence type="ECO:0000313" key="2">
    <source>
        <dbReference type="EMBL" id="TDQ38850.1"/>
    </source>
</evidence>
<dbReference type="Pfam" id="PF07793">
    <property type="entry name" value="DUF1631"/>
    <property type="match status" value="1"/>
</dbReference>
<evidence type="ECO:0000256" key="1">
    <source>
        <dbReference type="SAM" id="MobiDB-lite"/>
    </source>
</evidence>
<gene>
    <name evidence="2" type="ORF">DFQ45_10313</name>
</gene>
<dbReference type="InterPro" id="IPR012434">
    <property type="entry name" value="DUF1631"/>
</dbReference>
<dbReference type="AlphaFoldDB" id="A0A4R6TY56"/>
<feature type="compositionally biased region" description="Polar residues" evidence="1">
    <location>
        <begin position="602"/>
        <end position="611"/>
    </location>
</feature>
<name>A0A4R6TY56_9GAMM</name>
<dbReference type="RefSeq" id="WP_101497832.1">
    <property type="nucleotide sequence ID" value="NZ_LNJZ01000009.1"/>
</dbReference>
<keyword evidence="3" id="KW-1185">Reference proteome</keyword>
<protein>
    <submittedName>
        <fullName evidence="2">Uncharacterized protein DUF1631</fullName>
    </submittedName>
</protein>
<organism evidence="2 3">
    <name type="scientific">Thiopseudomonas denitrificans</name>
    <dbReference type="NCBI Taxonomy" id="1501432"/>
    <lineage>
        <taxon>Bacteria</taxon>
        <taxon>Pseudomonadati</taxon>
        <taxon>Pseudomonadota</taxon>
        <taxon>Gammaproteobacteria</taxon>
        <taxon>Pseudomonadales</taxon>
        <taxon>Pseudomonadaceae</taxon>
        <taxon>Thiopseudomonas</taxon>
    </lineage>
</organism>